<dbReference type="AlphaFoldDB" id="A0AAU9N6U8"/>
<dbReference type="GO" id="GO:0034198">
    <property type="term" value="P:cellular response to amino acid starvation"/>
    <property type="evidence" value="ECO:0007669"/>
    <property type="project" value="TreeGrafter"/>
</dbReference>
<keyword evidence="3" id="KW-1185">Reference proteome</keyword>
<reference evidence="2 3" key="1">
    <citation type="submission" date="2022-01" db="EMBL/GenBank/DDBJ databases">
        <authorList>
            <person name="Xiong W."/>
            <person name="Schranz E."/>
        </authorList>
    </citation>
    <scope>NUCLEOTIDE SEQUENCE [LARGE SCALE GENOMIC DNA]</scope>
</reference>
<evidence type="ECO:0000313" key="2">
    <source>
        <dbReference type="EMBL" id="CAH1435639.1"/>
    </source>
</evidence>
<proteinExistence type="predicted"/>
<dbReference type="Proteomes" id="UP001157418">
    <property type="component" value="Unassembled WGS sequence"/>
</dbReference>
<dbReference type="PANTHER" id="PTHR23346">
    <property type="entry name" value="TRANSLATIONAL ACTIVATOR GCN1-RELATED"/>
    <property type="match status" value="1"/>
</dbReference>
<dbReference type="EMBL" id="CAKMRJ010004445">
    <property type="protein sequence ID" value="CAH1435639.1"/>
    <property type="molecule type" value="Genomic_DNA"/>
</dbReference>
<protein>
    <submittedName>
        <fullName evidence="2">Uncharacterized protein</fullName>
    </submittedName>
</protein>
<organism evidence="2 3">
    <name type="scientific">Lactuca virosa</name>
    <dbReference type="NCBI Taxonomy" id="75947"/>
    <lineage>
        <taxon>Eukaryota</taxon>
        <taxon>Viridiplantae</taxon>
        <taxon>Streptophyta</taxon>
        <taxon>Embryophyta</taxon>
        <taxon>Tracheophyta</taxon>
        <taxon>Spermatophyta</taxon>
        <taxon>Magnoliopsida</taxon>
        <taxon>eudicotyledons</taxon>
        <taxon>Gunneridae</taxon>
        <taxon>Pentapetalae</taxon>
        <taxon>asterids</taxon>
        <taxon>campanulids</taxon>
        <taxon>Asterales</taxon>
        <taxon>Asteraceae</taxon>
        <taxon>Cichorioideae</taxon>
        <taxon>Cichorieae</taxon>
        <taxon>Lactucinae</taxon>
        <taxon>Lactuca</taxon>
    </lineage>
</organism>
<evidence type="ECO:0000313" key="3">
    <source>
        <dbReference type="Proteomes" id="UP001157418"/>
    </source>
</evidence>
<gene>
    <name evidence="2" type="ORF">LVIROSA_LOCUS22062</name>
</gene>
<accession>A0AAU9N6U8</accession>
<dbReference type="GO" id="GO:0006417">
    <property type="term" value="P:regulation of translation"/>
    <property type="evidence" value="ECO:0007669"/>
    <property type="project" value="TreeGrafter"/>
</dbReference>
<dbReference type="GO" id="GO:0005829">
    <property type="term" value="C:cytosol"/>
    <property type="evidence" value="ECO:0007669"/>
    <property type="project" value="TreeGrafter"/>
</dbReference>
<comment type="caution">
    <text evidence="2">The sequence shown here is derived from an EMBL/GenBank/DDBJ whole genome shotgun (WGS) entry which is preliminary data.</text>
</comment>
<sequence>MPSSDSATVTALAATVGFQCGSKFAIDIILAFILTEDVEIATSIWISLNDPEKSMAEVAEDLWDHYDHEFGTDYSGLFSALSHESLATLFSLYICDSSVGEDMIDSGWLGRQGSALALHVAADVLRTKDLLVVITFLISRALGRVRVLAFIVKLFSTSNAVASLTKHVKNVAVGTWNGFLVVSLNDKDRSYQQVFGA</sequence>
<evidence type="ECO:0000256" key="1">
    <source>
        <dbReference type="ARBA" id="ARBA00022737"/>
    </source>
</evidence>
<keyword evidence="1" id="KW-0677">Repeat</keyword>
<dbReference type="GO" id="GO:0019887">
    <property type="term" value="F:protein kinase regulator activity"/>
    <property type="evidence" value="ECO:0007669"/>
    <property type="project" value="TreeGrafter"/>
</dbReference>
<dbReference type="PANTHER" id="PTHR23346:SF7">
    <property type="entry name" value="STALLED RIBOSOME SENSOR GCN1"/>
    <property type="match status" value="1"/>
</dbReference>
<name>A0AAU9N6U8_9ASTR</name>